<dbReference type="GO" id="GO:0016020">
    <property type="term" value="C:membrane"/>
    <property type="evidence" value="ECO:0007669"/>
    <property type="project" value="InterPro"/>
</dbReference>
<keyword evidence="1" id="KW-0378">Hydrolase</keyword>
<feature type="transmembrane region" description="Helical" evidence="2">
    <location>
        <begin position="210"/>
        <end position="234"/>
    </location>
</feature>
<feature type="domain" description="HAMP" evidence="3">
    <location>
        <begin position="231"/>
        <end position="283"/>
    </location>
</feature>
<protein>
    <submittedName>
        <fullName evidence="4">SpoIIE family protein phosphatase</fullName>
    </submittedName>
</protein>
<dbReference type="PROSITE" id="PS50885">
    <property type="entry name" value="HAMP"/>
    <property type="match status" value="1"/>
</dbReference>
<comment type="caution">
    <text evidence="4">The sequence shown here is derived from an EMBL/GenBank/DDBJ whole genome shotgun (WGS) entry which is preliminary data.</text>
</comment>
<organism evidence="4 5">
    <name type="scientific">Vicingus serpentipes</name>
    <dbReference type="NCBI Taxonomy" id="1926625"/>
    <lineage>
        <taxon>Bacteria</taxon>
        <taxon>Pseudomonadati</taxon>
        <taxon>Bacteroidota</taxon>
        <taxon>Flavobacteriia</taxon>
        <taxon>Flavobacteriales</taxon>
        <taxon>Vicingaceae</taxon>
        <taxon>Vicingus</taxon>
    </lineage>
</organism>
<dbReference type="InterPro" id="IPR036457">
    <property type="entry name" value="PPM-type-like_dom_sf"/>
</dbReference>
<dbReference type="AlphaFoldDB" id="A0A5C6RR64"/>
<gene>
    <name evidence="4" type="ORF">FRY74_11325</name>
</gene>
<dbReference type="InterPro" id="IPR052016">
    <property type="entry name" value="Bact_Sigma-Reg"/>
</dbReference>
<dbReference type="Proteomes" id="UP000321721">
    <property type="component" value="Unassembled WGS sequence"/>
</dbReference>
<name>A0A5C6RR64_9FLAO</name>
<dbReference type="OrthoDB" id="9763484at2"/>
<evidence type="ECO:0000313" key="4">
    <source>
        <dbReference type="EMBL" id="TXB64375.1"/>
    </source>
</evidence>
<feature type="transmembrane region" description="Helical" evidence="2">
    <location>
        <begin position="20"/>
        <end position="39"/>
    </location>
</feature>
<dbReference type="EMBL" id="VOOS01000005">
    <property type="protein sequence ID" value="TXB64375.1"/>
    <property type="molecule type" value="Genomic_DNA"/>
</dbReference>
<keyword evidence="2" id="KW-0812">Transmembrane</keyword>
<evidence type="ECO:0000256" key="1">
    <source>
        <dbReference type="ARBA" id="ARBA00022801"/>
    </source>
</evidence>
<evidence type="ECO:0000256" key="2">
    <source>
        <dbReference type="SAM" id="Phobius"/>
    </source>
</evidence>
<evidence type="ECO:0000259" key="3">
    <source>
        <dbReference type="PROSITE" id="PS50885"/>
    </source>
</evidence>
<dbReference type="PANTHER" id="PTHR43156">
    <property type="entry name" value="STAGE II SPORULATION PROTEIN E-RELATED"/>
    <property type="match status" value="1"/>
</dbReference>
<dbReference type="InterPro" id="IPR001932">
    <property type="entry name" value="PPM-type_phosphatase-like_dom"/>
</dbReference>
<dbReference type="Pfam" id="PF07228">
    <property type="entry name" value="SpoIIE"/>
    <property type="match status" value="1"/>
</dbReference>
<sequence length="604" mass="68616">MKSKKSFLKMAFRFTIGKKIGTGFGVLLFCVVVVFYTTYQTLNASIEINEEITTVNNPTVASLEELKLLTVRSKMLISNWIYQQSQADDPEKQKLNRISSRDYPFLKKRIKELAIHWSEKDRKKIKAVFVNLDELFELHEEVKMLLPDWVSYEDSQSKFLANFMVGEGGDINLKTNEILFQLNDLIANQKFQSDEVTATMLTSFSFLKQLFRILGIALVVGGVLIALFTTRTIVKPIYRLKHILLDLSRGVFPTKKLKERSDEIGEMTNALNRLVLGLKSTKDFANDVGSGQFSTNYEPLSSEDELGHALLKMRVDLAENERVLEQKVVERTAEVVKQKEEIEVQNEKISELYTEVTDSIKYAKRLQEAILPPDELVKNILPNSFVLYKPKDIVSGDFYWMGEKNGKTYFAAVDCTGHGVPGAFMSIVGYNALNNALTQFDTPATILDSLNKEISQTLHRNSSGATTKDGMDLALCSYDAKTKKLEYAGAFNPLYLIRNNDVEQIKADKFPIGSYFDDEPKTYTNHVIQLEKDDYIYVFSDGYADQFGGPKGKKFMYKQFRDCLLGLVGKTMSKQRDHLDSTVETWKGPLEQVDDILVIGMHIS</sequence>
<evidence type="ECO:0000313" key="5">
    <source>
        <dbReference type="Proteomes" id="UP000321721"/>
    </source>
</evidence>
<dbReference type="SUPFAM" id="SSF158472">
    <property type="entry name" value="HAMP domain-like"/>
    <property type="match status" value="1"/>
</dbReference>
<proteinExistence type="predicted"/>
<dbReference type="Pfam" id="PF00672">
    <property type="entry name" value="HAMP"/>
    <property type="match status" value="1"/>
</dbReference>
<keyword evidence="2" id="KW-0472">Membrane</keyword>
<dbReference type="InterPro" id="IPR003660">
    <property type="entry name" value="HAMP_dom"/>
</dbReference>
<dbReference type="GO" id="GO:0007165">
    <property type="term" value="P:signal transduction"/>
    <property type="evidence" value="ECO:0007669"/>
    <property type="project" value="InterPro"/>
</dbReference>
<reference evidence="4 5" key="1">
    <citation type="submission" date="2019-08" db="EMBL/GenBank/DDBJ databases">
        <title>Genome of Vicingus serpentipes NCIMB 15042.</title>
        <authorList>
            <person name="Bowman J.P."/>
        </authorList>
    </citation>
    <scope>NUCLEOTIDE SEQUENCE [LARGE SCALE GENOMIC DNA]</scope>
    <source>
        <strain evidence="4 5">NCIMB 15042</strain>
    </source>
</reference>
<dbReference type="PANTHER" id="PTHR43156:SF9">
    <property type="entry name" value="HAMP DOMAIN-CONTAINING PROTEIN"/>
    <property type="match status" value="1"/>
</dbReference>
<dbReference type="Gene3D" id="3.60.40.10">
    <property type="entry name" value="PPM-type phosphatase domain"/>
    <property type="match status" value="1"/>
</dbReference>
<dbReference type="Gene3D" id="6.10.340.10">
    <property type="match status" value="1"/>
</dbReference>
<dbReference type="CDD" id="cd06225">
    <property type="entry name" value="HAMP"/>
    <property type="match status" value="1"/>
</dbReference>
<accession>A0A5C6RR64</accession>
<keyword evidence="5" id="KW-1185">Reference proteome</keyword>
<dbReference type="GO" id="GO:0016791">
    <property type="term" value="F:phosphatase activity"/>
    <property type="evidence" value="ECO:0007669"/>
    <property type="project" value="TreeGrafter"/>
</dbReference>
<keyword evidence="2" id="KW-1133">Transmembrane helix</keyword>